<gene>
    <name evidence="3" type="ORF">NT6N_02600</name>
</gene>
<feature type="transmembrane region" description="Helical" evidence="1">
    <location>
        <begin position="476"/>
        <end position="495"/>
    </location>
</feature>
<keyword evidence="1" id="KW-0472">Membrane</keyword>
<evidence type="ECO:0000313" key="3">
    <source>
        <dbReference type="EMBL" id="BDS05220.1"/>
    </source>
</evidence>
<feature type="transmembrane region" description="Helical" evidence="1">
    <location>
        <begin position="280"/>
        <end position="300"/>
    </location>
</feature>
<dbReference type="Pfam" id="PF02517">
    <property type="entry name" value="Rce1-like"/>
    <property type="match status" value="1"/>
</dbReference>
<dbReference type="GO" id="GO:0004175">
    <property type="term" value="F:endopeptidase activity"/>
    <property type="evidence" value="ECO:0007669"/>
    <property type="project" value="UniProtKB-ARBA"/>
</dbReference>
<organism evidence="3">
    <name type="scientific">Oceaniferula spumae</name>
    <dbReference type="NCBI Taxonomy" id="2979115"/>
    <lineage>
        <taxon>Bacteria</taxon>
        <taxon>Pseudomonadati</taxon>
        <taxon>Verrucomicrobiota</taxon>
        <taxon>Verrucomicrobiia</taxon>
        <taxon>Verrucomicrobiales</taxon>
        <taxon>Verrucomicrobiaceae</taxon>
        <taxon>Oceaniferula</taxon>
    </lineage>
</organism>
<feature type="transmembrane region" description="Helical" evidence="1">
    <location>
        <begin position="357"/>
        <end position="378"/>
    </location>
</feature>
<dbReference type="GO" id="GO:0080120">
    <property type="term" value="P:CAAX-box protein maturation"/>
    <property type="evidence" value="ECO:0007669"/>
    <property type="project" value="UniProtKB-ARBA"/>
</dbReference>
<feature type="transmembrane region" description="Helical" evidence="1">
    <location>
        <begin position="432"/>
        <end position="450"/>
    </location>
</feature>
<dbReference type="InterPro" id="IPR003675">
    <property type="entry name" value="Rce1/LyrA-like_dom"/>
</dbReference>
<keyword evidence="1" id="KW-0812">Transmembrane</keyword>
<dbReference type="KEGG" id="osu:NT6N_02600"/>
<name>A0AAT9FGW4_9BACT</name>
<reference evidence="3" key="1">
    <citation type="submission" date="2024-07" db="EMBL/GenBank/DDBJ databases">
        <title>Complete genome sequence of Verrucomicrobiaceae bacterium NT6N.</title>
        <authorList>
            <person name="Huang C."/>
            <person name="Takami H."/>
            <person name="Hamasaki K."/>
        </authorList>
    </citation>
    <scope>NUCLEOTIDE SEQUENCE</scope>
    <source>
        <strain evidence="3">NT6N</strain>
    </source>
</reference>
<dbReference type="AlphaFoldDB" id="A0AAT9FGW4"/>
<proteinExistence type="predicted"/>
<feature type="transmembrane region" description="Helical" evidence="1">
    <location>
        <begin position="398"/>
        <end position="420"/>
    </location>
</feature>
<dbReference type="PANTHER" id="PTHR36435:SF1">
    <property type="entry name" value="CAAX AMINO TERMINAL PROTEASE FAMILY PROTEIN"/>
    <property type="match status" value="1"/>
</dbReference>
<feature type="domain" description="CAAX prenyl protease 2/Lysostaphin resistance protein A-like" evidence="2">
    <location>
        <begin position="400"/>
        <end position="489"/>
    </location>
</feature>
<dbReference type="EMBL" id="AP026866">
    <property type="protein sequence ID" value="BDS05220.1"/>
    <property type="molecule type" value="Genomic_DNA"/>
</dbReference>
<sequence>MLDTEPPRDENGARSDDARQFQRLEHSPGYLRYFRISRGKVAAVLAILWLFSQLGEYSRDPYVGPDDEASLLDYISVNLLVSEQAESHSAVERWLAGTESREDARKEAILYLEKAQEIKMLGEDGLSVLACLYLASDRGADCRKVMADLPEEKMTTTWILHRLLAGEELASDDWWYLQEVIAMSPRSWREMFLAEKAMSVTPDTEKHQALQDLIQKEKQNLLVANTKFSLSTLFVFLLGIVLAVQLTRKFSFAALTDISQRHLVAYTDVALAGRRFPKSWLLSTGIIMFVLADFAASTLYELLWQTTPINISTTDWWVRVFLYDTLYRVIGVALLVWVFFGRIGYAWRTFFTPVPRLMHWVLAALAVSWLFDMLIYWMPIEWFPIDPTQVLISDEYGWVGLAWGLCSAVILAPICEEIVYRGFLFNVLKNRCGLHLAVFLSSFVFAMVHFYGFQDLLGVFVFGVIMAYLYQRTNSLLPCVLCHACYNLVVTLWKWTMYQSPENLW</sequence>
<accession>A0AAT9FGW4</accession>
<feature type="transmembrane region" description="Helical" evidence="1">
    <location>
        <begin position="326"/>
        <end position="345"/>
    </location>
</feature>
<protein>
    <recommendedName>
        <fullName evidence="2">CAAX prenyl protease 2/Lysostaphin resistance protein A-like domain-containing protein</fullName>
    </recommendedName>
</protein>
<feature type="transmembrane region" description="Helical" evidence="1">
    <location>
        <begin position="228"/>
        <end position="246"/>
    </location>
</feature>
<dbReference type="PANTHER" id="PTHR36435">
    <property type="entry name" value="SLR1288 PROTEIN"/>
    <property type="match status" value="1"/>
</dbReference>
<dbReference type="InterPro" id="IPR052710">
    <property type="entry name" value="CAAX_protease"/>
</dbReference>
<keyword evidence="1" id="KW-1133">Transmembrane helix</keyword>
<evidence type="ECO:0000256" key="1">
    <source>
        <dbReference type="SAM" id="Phobius"/>
    </source>
</evidence>
<evidence type="ECO:0000259" key="2">
    <source>
        <dbReference type="Pfam" id="PF02517"/>
    </source>
</evidence>